<dbReference type="EMBL" id="LXQE01000154">
    <property type="protein sequence ID" value="RCJ34822.1"/>
    <property type="molecule type" value="Genomic_DNA"/>
</dbReference>
<comment type="caution">
    <text evidence="1">The sequence shown here is derived from an EMBL/GenBank/DDBJ whole genome shotgun (WGS) entry which is preliminary data.</text>
</comment>
<evidence type="ECO:0000313" key="2">
    <source>
        <dbReference type="Proteomes" id="UP000252085"/>
    </source>
</evidence>
<gene>
    <name evidence="1" type="ORF">A6769_20660</name>
</gene>
<organism evidence="1 2">
    <name type="scientific">Nostoc punctiforme NIES-2108</name>
    <dbReference type="NCBI Taxonomy" id="1356359"/>
    <lineage>
        <taxon>Bacteria</taxon>
        <taxon>Bacillati</taxon>
        <taxon>Cyanobacteriota</taxon>
        <taxon>Cyanophyceae</taxon>
        <taxon>Nostocales</taxon>
        <taxon>Nostocaceae</taxon>
        <taxon>Nostoc</taxon>
    </lineage>
</organism>
<proteinExistence type="predicted"/>
<protein>
    <submittedName>
        <fullName evidence="1">Uncharacterized protein</fullName>
    </submittedName>
</protein>
<name>A0A367RHP6_NOSPU</name>
<sequence length="194" mass="21504">MVKQATLQSNKLPTIEDAKFALDNLNIQNEIKASARRSQVEPVFDAAKLTVPTCICLDLEDLKCFEAVERQYERWGVIFHNSLAIQPSNPAFPTYSGLIVLMGAPKSGFLEATFLRPVNSVSAFVTSSQRLVLSAYDRDRQLLAQTALPSSNLANSDSPISPNTLLSINVNNIYSVTFCTFDGQFTLDNFRFCL</sequence>
<evidence type="ECO:0000313" key="1">
    <source>
        <dbReference type="EMBL" id="RCJ34822.1"/>
    </source>
</evidence>
<dbReference type="AlphaFoldDB" id="A0A367RHP6"/>
<dbReference type="Proteomes" id="UP000252085">
    <property type="component" value="Unassembled WGS sequence"/>
</dbReference>
<accession>A0A367RHP6</accession>
<reference evidence="1 2" key="1">
    <citation type="submission" date="2016-04" db="EMBL/GenBank/DDBJ databases">
        <authorList>
            <person name="Evans L.H."/>
            <person name="Alamgir A."/>
            <person name="Owens N."/>
            <person name="Weber N.D."/>
            <person name="Virtaneva K."/>
            <person name="Barbian K."/>
            <person name="Babar A."/>
            <person name="Rosenke K."/>
        </authorList>
    </citation>
    <scope>NUCLEOTIDE SEQUENCE [LARGE SCALE GENOMIC DNA]</scope>
    <source>
        <strain evidence="1">NIES-2108</strain>
    </source>
</reference>